<name>A0ABT4MAH4_9BURK</name>
<dbReference type="RefSeq" id="WP_269360256.1">
    <property type="nucleotide sequence ID" value="NZ_JAPWHE010000014.1"/>
</dbReference>
<dbReference type="InterPro" id="IPR014859">
    <property type="entry name" value="Phage_TAC_4"/>
</dbReference>
<organism evidence="1 2">
    <name type="scientific">Castellaniella denitrificans</name>
    <dbReference type="NCBI Taxonomy" id="56119"/>
    <lineage>
        <taxon>Bacteria</taxon>
        <taxon>Pseudomonadati</taxon>
        <taxon>Pseudomonadota</taxon>
        <taxon>Betaproteobacteria</taxon>
        <taxon>Burkholderiales</taxon>
        <taxon>Alcaligenaceae</taxon>
        <taxon>Castellaniella</taxon>
    </lineage>
</organism>
<sequence length="102" mass="11380">MAIKLTPNPTFRAKVTIQPPGDGKPFDIDCEFRHKTAAEREAFLAAHKFDLDAVQEVLVGWKDKDVEFSEETLAVLLDNYPGAASEFLTVYLRELAGARRGN</sequence>
<dbReference type="Pfam" id="PF08748">
    <property type="entry name" value="Phage_TAC_4"/>
    <property type="match status" value="1"/>
</dbReference>
<accession>A0ABT4MAH4</accession>
<dbReference type="Proteomes" id="UP001068379">
    <property type="component" value="Unassembled WGS sequence"/>
</dbReference>
<gene>
    <name evidence="1" type="ORF">O4H32_14240</name>
</gene>
<evidence type="ECO:0000313" key="2">
    <source>
        <dbReference type="Proteomes" id="UP001068379"/>
    </source>
</evidence>
<proteinExistence type="predicted"/>
<protein>
    <submittedName>
        <fullName evidence="1">Phage tail assembly chaperone</fullName>
    </submittedName>
</protein>
<dbReference type="EMBL" id="JAPWHE010000014">
    <property type="protein sequence ID" value="MCZ4331106.1"/>
    <property type="molecule type" value="Genomic_DNA"/>
</dbReference>
<comment type="caution">
    <text evidence="1">The sequence shown here is derived from an EMBL/GenBank/DDBJ whole genome shotgun (WGS) entry which is preliminary data.</text>
</comment>
<evidence type="ECO:0000313" key="1">
    <source>
        <dbReference type="EMBL" id="MCZ4331106.1"/>
    </source>
</evidence>
<keyword evidence="2" id="KW-1185">Reference proteome</keyword>
<reference evidence="1" key="1">
    <citation type="submission" date="2022-12" db="EMBL/GenBank/DDBJ databases">
        <title>Bacterial isolates from different developmental stages of Nematostella vectensis.</title>
        <authorList>
            <person name="Fraune S."/>
        </authorList>
    </citation>
    <scope>NUCLEOTIDE SEQUENCE</scope>
    <source>
        <strain evidence="1">G21619-S1</strain>
    </source>
</reference>